<dbReference type="PANTHER" id="PTHR17550">
    <property type="entry name" value="E3 UBIQUITIN-PROTEIN LIGASE TTC3"/>
    <property type="match status" value="1"/>
</dbReference>
<keyword evidence="2" id="KW-1185">Reference proteome</keyword>
<feature type="compositionally biased region" description="Low complexity" evidence="1">
    <location>
        <begin position="369"/>
        <end position="378"/>
    </location>
</feature>
<name>A0A915IY58_ROMCU</name>
<sequence>MMREQSPEDLKWMGTYVQDYQRVRDKIQDALQKMKPAVLNYYTPRQTCFRLIQIDFNQQIDLVKSGRPLASLPVLEMPKPIPYPATPKQFYTISHEPKHPIAPIGVHPTGASNAAGGAPSNMAAKNRSYSPGPVNSSMVNGSSPSARTAQQASSTTVAAQPQNISSQTNLGGGGQFKQQMNENQSSMNEISPNQYMQQQQQSSTNAQQQQQKGPPSVQQQQQMSQPVQQSMRNDFTPWSDPLQGLTQSLFGNKPLVNMLDNFGTYPTSGASMPQGLVQQGQQSASLNKNAPSSPAVHVQQVPPPQLMSTIPPPPIVLPPNTATATGQWHPSAAAAAVAAGWTFGGPPPPSQQQQMYTAASRQLHSAPPQSMDQQQQSQNGPVGAQDDSMQSYGRSSRQQTERNSPLSSIDTSMDSQITSDKSKQIDAVVEQLRSVFPHLNSESIRDCVNEFRSMQYNRSLKGLSIEHLFYGVSNVIFARHKSQQNASGWSVPPPFSLGANPDGSSNGPASQYGAGPFEQQQQPLCTLCGCGMRGNDVYTLNCNHTFHNNVLAFSTNVQEKVGRQGQKISVCIRSSELKERKTQRHAHADKNDM</sequence>
<feature type="region of interest" description="Disordered" evidence="1">
    <location>
        <begin position="488"/>
        <end position="515"/>
    </location>
</feature>
<accession>A0A915IY58</accession>
<dbReference type="PANTHER" id="PTHR17550:SF4">
    <property type="entry name" value="E3 UBIQUITIN-PROTEIN LIGASE TTC3"/>
    <property type="match status" value="1"/>
</dbReference>
<feature type="compositionally biased region" description="Low complexity" evidence="1">
    <location>
        <begin position="194"/>
        <end position="231"/>
    </location>
</feature>
<feature type="compositionally biased region" description="Low complexity" evidence="1">
    <location>
        <begin position="142"/>
        <end position="162"/>
    </location>
</feature>
<feature type="region of interest" description="Disordered" evidence="1">
    <location>
        <begin position="340"/>
        <end position="422"/>
    </location>
</feature>
<feature type="compositionally biased region" description="Polar residues" evidence="1">
    <location>
        <begin position="127"/>
        <end position="141"/>
    </location>
</feature>
<evidence type="ECO:0000313" key="3">
    <source>
        <dbReference type="WBParaSite" id="nRc.2.0.1.t19035-RA"/>
    </source>
</evidence>
<organism evidence="2 3">
    <name type="scientific">Romanomermis culicivorax</name>
    <name type="common">Nematode worm</name>
    <dbReference type="NCBI Taxonomy" id="13658"/>
    <lineage>
        <taxon>Eukaryota</taxon>
        <taxon>Metazoa</taxon>
        <taxon>Ecdysozoa</taxon>
        <taxon>Nematoda</taxon>
        <taxon>Enoplea</taxon>
        <taxon>Dorylaimia</taxon>
        <taxon>Mermithida</taxon>
        <taxon>Mermithoidea</taxon>
        <taxon>Mermithidae</taxon>
        <taxon>Romanomermis</taxon>
    </lineage>
</organism>
<protein>
    <submittedName>
        <fullName evidence="3">Uncharacterized protein</fullName>
    </submittedName>
</protein>
<dbReference type="WBParaSite" id="nRc.2.0.1.t19035-RA">
    <property type="protein sequence ID" value="nRc.2.0.1.t19035-RA"/>
    <property type="gene ID" value="nRc.2.0.1.g19035"/>
</dbReference>
<dbReference type="Proteomes" id="UP000887565">
    <property type="component" value="Unplaced"/>
</dbReference>
<feature type="compositionally biased region" description="Polar residues" evidence="1">
    <location>
        <begin position="387"/>
        <end position="419"/>
    </location>
</feature>
<feature type="compositionally biased region" description="Polar residues" evidence="1">
    <location>
        <begin position="270"/>
        <end position="292"/>
    </location>
</feature>
<feature type="compositionally biased region" description="Low complexity" evidence="1">
    <location>
        <begin position="110"/>
        <end position="124"/>
    </location>
</feature>
<proteinExistence type="predicted"/>
<feature type="region of interest" description="Disordered" evidence="1">
    <location>
        <begin position="101"/>
        <end position="179"/>
    </location>
</feature>
<evidence type="ECO:0000256" key="1">
    <source>
        <dbReference type="SAM" id="MobiDB-lite"/>
    </source>
</evidence>
<evidence type="ECO:0000313" key="2">
    <source>
        <dbReference type="Proteomes" id="UP000887565"/>
    </source>
</evidence>
<reference evidence="3" key="1">
    <citation type="submission" date="2022-11" db="UniProtKB">
        <authorList>
            <consortium name="WormBaseParasite"/>
        </authorList>
    </citation>
    <scope>IDENTIFICATION</scope>
</reference>
<feature type="region of interest" description="Disordered" evidence="1">
    <location>
        <begin position="191"/>
        <end position="243"/>
    </location>
</feature>
<feature type="region of interest" description="Disordered" evidence="1">
    <location>
        <begin position="270"/>
        <end position="299"/>
    </location>
</feature>
<dbReference type="AlphaFoldDB" id="A0A915IY58"/>